<evidence type="ECO:0000256" key="2">
    <source>
        <dbReference type="ARBA" id="ARBA00005019"/>
    </source>
</evidence>
<dbReference type="UniPathway" id="UPA00253">
    <property type="reaction ID" value="UER00332"/>
</dbReference>
<evidence type="ECO:0000256" key="3">
    <source>
        <dbReference type="ARBA" id="ARBA00009014"/>
    </source>
</evidence>
<dbReference type="NCBIfam" id="TIGR00125">
    <property type="entry name" value="cyt_tran_rel"/>
    <property type="match status" value="1"/>
</dbReference>
<evidence type="ECO:0000256" key="5">
    <source>
        <dbReference type="ARBA" id="ARBA00022679"/>
    </source>
</evidence>
<dbReference type="EC" id="2.7.7.18" evidence="11"/>
<dbReference type="InterPro" id="IPR005248">
    <property type="entry name" value="NadD/NMNAT"/>
</dbReference>
<keyword evidence="6 11" id="KW-0548">Nucleotidyltransferase</keyword>
<dbReference type="NCBIfam" id="NF000839">
    <property type="entry name" value="PRK00071.1-1"/>
    <property type="match status" value="1"/>
</dbReference>
<comment type="pathway">
    <text evidence="2 11">Cofactor biosynthesis; NAD(+) biosynthesis; deamido-NAD(+) from nicotinate D-ribonucleotide: step 1/1.</text>
</comment>
<evidence type="ECO:0000256" key="11">
    <source>
        <dbReference type="HAMAP-Rule" id="MF_00244"/>
    </source>
</evidence>
<keyword evidence="7 11" id="KW-0547">Nucleotide-binding</keyword>
<dbReference type="Pfam" id="PF01467">
    <property type="entry name" value="CTP_transf_like"/>
    <property type="match status" value="1"/>
</dbReference>
<comment type="function">
    <text evidence="1 11">Catalyzes the reversible adenylation of nicotinate mononucleotide (NaMN) to nicotinic acid adenine dinucleotide (NaAD).</text>
</comment>
<evidence type="ECO:0000256" key="1">
    <source>
        <dbReference type="ARBA" id="ARBA00002324"/>
    </source>
</evidence>
<keyword evidence="8 11" id="KW-0067">ATP-binding</keyword>
<gene>
    <name evidence="11 13" type="primary">nadD</name>
    <name evidence="13" type="ORF">E5352_02090</name>
</gene>
<evidence type="ECO:0000256" key="7">
    <source>
        <dbReference type="ARBA" id="ARBA00022741"/>
    </source>
</evidence>
<evidence type="ECO:0000256" key="10">
    <source>
        <dbReference type="ARBA" id="ARBA00048721"/>
    </source>
</evidence>
<dbReference type="PANTHER" id="PTHR21342">
    <property type="entry name" value="PHOSPHOPANTETHEINE ADENYLYLTRANSFERASE"/>
    <property type="match status" value="1"/>
</dbReference>
<evidence type="ECO:0000313" key="14">
    <source>
        <dbReference type="Proteomes" id="UP000306631"/>
    </source>
</evidence>
<comment type="caution">
    <text evidence="13">The sequence shown here is derived from an EMBL/GenBank/DDBJ whole genome shotgun (WGS) entry which is preliminary data.</text>
</comment>
<dbReference type="EMBL" id="SRYW01000001">
    <property type="protein sequence ID" value="TGY37370.1"/>
    <property type="molecule type" value="Genomic_DNA"/>
</dbReference>
<accession>A0A4V3RJV3</accession>
<dbReference type="PANTHER" id="PTHR21342:SF0">
    <property type="entry name" value="BIFUNCTIONAL NMN ADENYLYLTRANSFERASE_NUDIX HYDROLASE"/>
    <property type="match status" value="1"/>
</dbReference>
<dbReference type="SUPFAM" id="SSF52374">
    <property type="entry name" value="Nucleotidylyl transferase"/>
    <property type="match status" value="1"/>
</dbReference>
<reference evidence="13 14" key="1">
    <citation type="submission" date="2019-04" db="EMBL/GenBank/DDBJ databases">
        <title>Microbes associate with the intestines of laboratory mice.</title>
        <authorList>
            <person name="Navarre W."/>
            <person name="Wong E."/>
            <person name="Huang K."/>
            <person name="Tropini C."/>
            <person name="Ng K."/>
            <person name="Yu B."/>
        </authorList>
    </citation>
    <scope>NUCLEOTIDE SEQUENCE [LARGE SCALE GENOMIC DNA]</scope>
    <source>
        <strain evidence="13 14">NM62_B4-13</strain>
    </source>
</reference>
<keyword evidence="4 11" id="KW-0662">Pyridine nucleotide biosynthesis</keyword>
<dbReference type="InterPro" id="IPR014729">
    <property type="entry name" value="Rossmann-like_a/b/a_fold"/>
</dbReference>
<evidence type="ECO:0000259" key="12">
    <source>
        <dbReference type="Pfam" id="PF01467"/>
    </source>
</evidence>
<dbReference type="HAMAP" id="MF_00244">
    <property type="entry name" value="NaMN_adenylyltr"/>
    <property type="match status" value="1"/>
</dbReference>
<evidence type="ECO:0000256" key="6">
    <source>
        <dbReference type="ARBA" id="ARBA00022695"/>
    </source>
</evidence>
<comment type="catalytic activity">
    <reaction evidence="10 11">
        <text>nicotinate beta-D-ribonucleotide + ATP + H(+) = deamido-NAD(+) + diphosphate</text>
        <dbReference type="Rhea" id="RHEA:22860"/>
        <dbReference type="ChEBI" id="CHEBI:15378"/>
        <dbReference type="ChEBI" id="CHEBI:30616"/>
        <dbReference type="ChEBI" id="CHEBI:33019"/>
        <dbReference type="ChEBI" id="CHEBI:57502"/>
        <dbReference type="ChEBI" id="CHEBI:58437"/>
        <dbReference type="EC" id="2.7.7.18"/>
    </reaction>
</comment>
<keyword evidence="5 11" id="KW-0808">Transferase</keyword>
<evidence type="ECO:0000256" key="4">
    <source>
        <dbReference type="ARBA" id="ARBA00022642"/>
    </source>
</evidence>
<dbReference type="GO" id="GO:0004515">
    <property type="term" value="F:nicotinate-nucleotide adenylyltransferase activity"/>
    <property type="evidence" value="ECO:0007669"/>
    <property type="project" value="UniProtKB-UniRule"/>
</dbReference>
<dbReference type="AlphaFoldDB" id="A0A4V3RJV3"/>
<dbReference type="CDD" id="cd02165">
    <property type="entry name" value="NMNAT"/>
    <property type="match status" value="1"/>
</dbReference>
<keyword evidence="9 11" id="KW-0520">NAD</keyword>
<dbReference type="Gene3D" id="3.40.50.620">
    <property type="entry name" value="HUPs"/>
    <property type="match status" value="1"/>
</dbReference>
<dbReference type="InterPro" id="IPR004821">
    <property type="entry name" value="Cyt_trans-like"/>
</dbReference>
<evidence type="ECO:0000256" key="9">
    <source>
        <dbReference type="ARBA" id="ARBA00023027"/>
    </source>
</evidence>
<feature type="domain" description="Cytidyltransferase-like" evidence="12">
    <location>
        <begin position="6"/>
        <end position="190"/>
    </location>
</feature>
<sequence>MPLRIYYGGTFDPVHLGHLAIARAARDQLQVAVRLLPAADPPHRAIPGALAADRATMLALAIDGEPGLLLDRQELERAERLPGVPSYTVDTLRELREVLGPQRPLAWLVGADSLLGLPQWHQWEALFGLAHFIVADRQGSALDRALPPALAQALQGRWTRREQDLLETPGGRVLRLEAPLRPESATRVREQIQAGGPWQALVPPAVAGYIADRGLYGASRT</sequence>
<evidence type="ECO:0000256" key="8">
    <source>
        <dbReference type="ARBA" id="ARBA00022840"/>
    </source>
</evidence>
<dbReference type="Proteomes" id="UP000306631">
    <property type="component" value="Unassembled WGS sequence"/>
</dbReference>
<name>A0A4V3RJV3_STEMA</name>
<organism evidence="13 14">
    <name type="scientific">Stenotrophomonas maltophilia</name>
    <name type="common">Pseudomonas maltophilia</name>
    <name type="synonym">Xanthomonas maltophilia</name>
    <dbReference type="NCBI Taxonomy" id="40324"/>
    <lineage>
        <taxon>Bacteria</taxon>
        <taxon>Pseudomonadati</taxon>
        <taxon>Pseudomonadota</taxon>
        <taxon>Gammaproteobacteria</taxon>
        <taxon>Lysobacterales</taxon>
        <taxon>Lysobacteraceae</taxon>
        <taxon>Stenotrophomonas</taxon>
        <taxon>Stenotrophomonas maltophilia group</taxon>
    </lineage>
</organism>
<protein>
    <recommendedName>
        <fullName evidence="11">Probable nicotinate-nucleotide adenylyltransferase</fullName>
        <ecNumber evidence="11">2.7.7.18</ecNumber>
    </recommendedName>
    <alternativeName>
        <fullName evidence="11">Deamido-NAD(+) diphosphorylase</fullName>
    </alternativeName>
    <alternativeName>
        <fullName evidence="11">Deamido-NAD(+) pyrophosphorylase</fullName>
    </alternativeName>
    <alternativeName>
        <fullName evidence="11">Nicotinate mononucleotide adenylyltransferase</fullName>
        <shortName evidence="11">NaMN adenylyltransferase</shortName>
    </alternativeName>
</protein>
<comment type="similarity">
    <text evidence="3 11">Belongs to the NadD family.</text>
</comment>
<dbReference type="GO" id="GO:0009435">
    <property type="term" value="P:NAD+ biosynthetic process"/>
    <property type="evidence" value="ECO:0007669"/>
    <property type="project" value="UniProtKB-UniRule"/>
</dbReference>
<proteinExistence type="inferred from homology"/>
<dbReference type="GO" id="GO:0005524">
    <property type="term" value="F:ATP binding"/>
    <property type="evidence" value="ECO:0007669"/>
    <property type="project" value="UniProtKB-KW"/>
</dbReference>
<dbReference type="RefSeq" id="WP_136003153.1">
    <property type="nucleotide sequence ID" value="NZ_SRYW01000001.1"/>
</dbReference>
<dbReference type="OrthoDB" id="5295945at2"/>
<evidence type="ECO:0000313" key="13">
    <source>
        <dbReference type="EMBL" id="TGY37370.1"/>
    </source>
</evidence>
<dbReference type="NCBIfam" id="TIGR00482">
    <property type="entry name" value="nicotinate (nicotinamide) nucleotide adenylyltransferase"/>
    <property type="match status" value="1"/>
</dbReference>